<reference evidence="7" key="4">
    <citation type="submission" date="2024-02" db="EMBL/GenBank/DDBJ databases">
        <title>Comparative genomics of Cryptococcus and Kwoniella reveals pathogenesis evolution and contrasting modes of karyotype evolution via chromosome fusion or intercentromeric recombination.</title>
        <authorList>
            <person name="Coelho M.A."/>
            <person name="David-Palma M."/>
            <person name="Shea T."/>
            <person name="Bowers K."/>
            <person name="McGinley-Smith S."/>
            <person name="Mohammad A.W."/>
            <person name="Gnirke A."/>
            <person name="Yurkov A.M."/>
            <person name="Nowrousian M."/>
            <person name="Sun S."/>
            <person name="Cuomo C.A."/>
            <person name="Heitman J."/>
        </authorList>
    </citation>
    <scope>NUCLEOTIDE SEQUENCE</scope>
    <source>
        <strain evidence="7">CBS 10737</strain>
    </source>
</reference>
<dbReference type="AlphaFoldDB" id="A0A1B9I3F1"/>
<keyword evidence="8" id="KW-1185">Reference proteome</keyword>
<dbReference type="GO" id="GO:0000981">
    <property type="term" value="F:DNA-binding transcription factor activity, RNA polymerase II-specific"/>
    <property type="evidence" value="ECO:0007669"/>
    <property type="project" value="InterPro"/>
</dbReference>
<keyword evidence="3" id="KW-0539">Nucleus</keyword>
<dbReference type="GO" id="GO:0008270">
    <property type="term" value="F:zinc ion binding"/>
    <property type="evidence" value="ECO:0007669"/>
    <property type="project" value="InterPro"/>
</dbReference>
<dbReference type="EMBL" id="CP144525">
    <property type="protein sequence ID" value="WWC71752.1"/>
    <property type="molecule type" value="Genomic_DNA"/>
</dbReference>
<dbReference type="RefSeq" id="XP_019011289.1">
    <property type="nucleotide sequence ID" value="XM_019155135.1"/>
</dbReference>
<dbReference type="STRING" id="1296096.A0A1B9I3F1"/>
<dbReference type="GO" id="GO:0006351">
    <property type="term" value="P:DNA-templated transcription"/>
    <property type="evidence" value="ECO:0007669"/>
    <property type="project" value="InterPro"/>
</dbReference>
<evidence type="ECO:0000256" key="4">
    <source>
        <dbReference type="SAM" id="MobiDB-lite"/>
    </source>
</evidence>
<dbReference type="InterPro" id="IPR007219">
    <property type="entry name" value="XnlR_reg_dom"/>
</dbReference>
<dbReference type="InterPro" id="IPR036864">
    <property type="entry name" value="Zn2-C6_fun-type_DNA-bd_sf"/>
</dbReference>
<dbReference type="PROSITE" id="PS50048">
    <property type="entry name" value="ZN2_CY6_FUNGAL_2"/>
    <property type="match status" value="1"/>
</dbReference>
<dbReference type="InterPro" id="IPR050613">
    <property type="entry name" value="Sec_Metabolite_Reg"/>
</dbReference>
<reference evidence="6" key="1">
    <citation type="submission" date="2013-07" db="EMBL/GenBank/DDBJ databases">
        <title>The Genome Sequence of Cryptococcus pinus CBS10737.</title>
        <authorList>
            <consortium name="The Broad Institute Genome Sequencing Platform"/>
            <person name="Cuomo C."/>
            <person name="Litvintseva A."/>
            <person name="Chen Y."/>
            <person name="Heitman J."/>
            <person name="Sun S."/>
            <person name="Springer D."/>
            <person name="Dromer F."/>
            <person name="Young S.K."/>
            <person name="Zeng Q."/>
            <person name="Gargeya S."/>
            <person name="Fitzgerald M."/>
            <person name="Abouelleil A."/>
            <person name="Alvarado L."/>
            <person name="Berlin A.M."/>
            <person name="Chapman S.B."/>
            <person name="Dewar J."/>
            <person name="Goldberg J."/>
            <person name="Griggs A."/>
            <person name="Gujja S."/>
            <person name="Hansen M."/>
            <person name="Howarth C."/>
            <person name="Imamovic A."/>
            <person name="Larimer J."/>
            <person name="McCowan C."/>
            <person name="Murphy C."/>
            <person name="Pearson M."/>
            <person name="Priest M."/>
            <person name="Roberts A."/>
            <person name="Saif S."/>
            <person name="Shea T."/>
            <person name="Sykes S."/>
            <person name="Wortman J."/>
            <person name="Nusbaum C."/>
            <person name="Birren B."/>
        </authorList>
    </citation>
    <scope>NUCLEOTIDE SEQUENCE [LARGE SCALE GENOMIC DNA]</scope>
    <source>
        <strain evidence="6">CBS 10737</strain>
    </source>
</reference>
<evidence type="ECO:0000256" key="3">
    <source>
        <dbReference type="ARBA" id="ARBA00023242"/>
    </source>
</evidence>
<evidence type="ECO:0000313" key="6">
    <source>
        <dbReference type="EMBL" id="OCF50070.1"/>
    </source>
</evidence>
<protein>
    <recommendedName>
        <fullName evidence="5">Zn(2)-C6 fungal-type domain-containing protein</fullName>
    </recommendedName>
</protein>
<dbReference type="GO" id="GO:0003677">
    <property type="term" value="F:DNA binding"/>
    <property type="evidence" value="ECO:0007669"/>
    <property type="project" value="InterPro"/>
</dbReference>
<dbReference type="Proteomes" id="UP000094020">
    <property type="component" value="Chromosome 7"/>
</dbReference>
<dbReference type="OrthoDB" id="424974at2759"/>
<evidence type="ECO:0000256" key="2">
    <source>
        <dbReference type="ARBA" id="ARBA00022723"/>
    </source>
</evidence>
<proteinExistence type="predicted"/>
<organism evidence="6">
    <name type="scientific">Kwoniella pini CBS 10737</name>
    <dbReference type="NCBI Taxonomy" id="1296096"/>
    <lineage>
        <taxon>Eukaryota</taxon>
        <taxon>Fungi</taxon>
        <taxon>Dikarya</taxon>
        <taxon>Basidiomycota</taxon>
        <taxon>Agaricomycotina</taxon>
        <taxon>Tremellomycetes</taxon>
        <taxon>Tremellales</taxon>
        <taxon>Cryptococcaceae</taxon>
        <taxon>Kwoniella</taxon>
    </lineage>
</organism>
<dbReference type="SUPFAM" id="SSF57701">
    <property type="entry name" value="Zn2/Cys6 DNA-binding domain"/>
    <property type="match status" value="1"/>
</dbReference>
<dbReference type="EMBL" id="KI894010">
    <property type="protein sequence ID" value="OCF50070.1"/>
    <property type="molecule type" value="Genomic_DNA"/>
</dbReference>
<evidence type="ECO:0000313" key="8">
    <source>
        <dbReference type="Proteomes" id="UP000094020"/>
    </source>
</evidence>
<reference evidence="6" key="3">
    <citation type="submission" date="2016-07" db="EMBL/GenBank/DDBJ databases">
        <title>Evolution of pathogenesis and genome organization in the Tremellales.</title>
        <authorList>
            <person name="Cuomo C."/>
            <person name="Litvintseva A."/>
            <person name="Heitman J."/>
            <person name="Chen Y."/>
            <person name="Sun S."/>
            <person name="Springer D."/>
            <person name="Dromer F."/>
            <person name="Young S."/>
            <person name="Zeng Q."/>
            <person name="Chapman S."/>
            <person name="Gujja S."/>
            <person name="Saif S."/>
            <person name="Birren B."/>
        </authorList>
    </citation>
    <scope>NUCLEOTIDE SEQUENCE</scope>
    <source>
        <strain evidence="6">CBS 10737</strain>
    </source>
</reference>
<dbReference type="Gene3D" id="4.10.240.10">
    <property type="entry name" value="Zn(2)-C6 fungal-type DNA-binding domain"/>
    <property type="match status" value="1"/>
</dbReference>
<dbReference type="GO" id="GO:0005634">
    <property type="term" value="C:nucleus"/>
    <property type="evidence" value="ECO:0007669"/>
    <property type="project" value="UniProtKB-SubCell"/>
</dbReference>
<accession>A0A1B9I3F1</accession>
<gene>
    <name evidence="6" type="ORF">I206_03386</name>
    <name evidence="7" type="ORF">I206_105711</name>
</gene>
<dbReference type="CDD" id="cd00067">
    <property type="entry name" value="GAL4"/>
    <property type="match status" value="1"/>
</dbReference>
<feature type="domain" description="Zn(2)-C6 fungal-type" evidence="5">
    <location>
        <begin position="10"/>
        <end position="39"/>
    </location>
</feature>
<keyword evidence="2" id="KW-0479">Metal-binding</keyword>
<dbReference type="PANTHER" id="PTHR31001:SF56">
    <property type="entry name" value="ZN(2)-C6 FUNGAL-TYPE DOMAIN-CONTAINING PROTEIN"/>
    <property type="match status" value="1"/>
</dbReference>
<evidence type="ECO:0000256" key="1">
    <source>
        <dbReference type="ARBA" id="ARBA00004123"/>
    </source>
</evidence>
<dbReference type="KEGG" id="kpin:30171755"/>
<dbReference type="PANTHER" id="PTHR31001">
    <property type="entry name" value="UNCHARACTERIZED TRANSCRIPTIONAL REGULATORY PROTEIN"/>
    <property type="match status" value="1"/>
</dbReference>
<dbReference type="SMART" id="SM00066">
    <property type="entry name" value="GAL4"/>
    <property type="match status" value="1"/>
</dbReference>
<dbReference type="PROSITE" id="PS00463">
    <property type="entry name" value="ZN2_CY6_FUNGAL_1"/>
    <property type="match status" value="1"/>
</dbReference>
<dbReference type="CDD" id="cd12148">
    <property type="entry name" value="fungal_TF_MHR"/>
    <property type="match status" value="1"/>
</dbReference>
<evidence type="ECO:0000313" key="7">
    <source>
        <dbReference type="EMBL" id="WWC71752.1"/>
    </source>
</evidence>
<sequence length="694" mass="77365">MPKNGRPSVSCAECRRSKLRCSKTWPCTECQRRGCPDICPNGTVSKRRTMRNIIEENNELKDRLTQSVNTNNPSTSNHTVNITAADAFSTFPSPPIIQERTPTFDLGIISDTYDSNLGTTTRTTLLNPNLSVPPVGQLSIGSGGRSKFFGPTAAAHVLPDDWEDQDSADQSSTLPDNESALGPGPTFPLIRPSPSARRSFLNEARNQVPIGDLKETWIQLYWNASSWRFEPITREHFDRIVLDLSIGNASSSSRNSARVGAQLGVLFAVLAIGCLFDPDLPPHSDQAQKFDDLSMSCLTAADFMTNTSVPSLICLHLHCCFLLNDSRPRTDEIYVLVGLALRLATMAGFHRDGTWWDLPQGEVDARRRIWWEILTLERVNSNRFGCPSFINFGQFDALRPSDQSPDSFLYWRWEYDNVLHTLINSIDTIRSSPNLDGLQEADALERSYWGRVPSTLKATNLPLWIDDKSIVFALQQHRLALHYYTGLLQLHRLGMNRALRLHSAEPLDSQFSASVKVVIEEACKNVLDLVDEIYKIDHINTRHMVIALDLFSTLVPQAALVIRSPRSALATLSHHQLVRGVELLERASKQTPCSWYSGLLQRGQKLAAKATSSLAMRWGTSLVPMNGEHDGVETLLGDVTQLHQQQHSAVPTPAVGNDPGTALAEDLEFERWISSLIEDRPFMTDTSWQTSGAI</sequence>
<dbReference type="InterPro" id="IPR001138">
    <property type="entry name" value="Zn2Cys6_DnaBD"/>
</dbReference>
<evidence type="ECO:0000259" key="5">
    <source>
        <dbReference type="PROSITE" id="PS50048"/>
    </source>
</evidence>
<dbReference type="Pfam" id="PF04082">
    <property type="entry name" value="Fungal_trans"/>
    <property type="match status" value="1"/>
</dbReference>
<name>A0A1B9I3F1_9TREE</name>
<dbReference type="SMART" id="SM00906">
    <property type="entry name" value="Fungal_trans"/>
    <property type="match status" value="1"/>
</dbReference>
<comment type="subcellular location">
    <subcellularLocation>
        <location evidence="1">Nucleus</location>
    </subcellularLocation>
</comment>
<dbReference type="GeneID" id="30171755"/>
<reference evidence="7" key="2">
    <citation type="submission" date="2013-07" db="EMBL/GenBank/DDBJ databases">
        <authorList>
            <consortium name="The Broad Institute Genome Sequencing Platform"/>
            <person name="Cuomo C."/>
            <person name="Litvintseva A."/>
            <person name="Chen Y."/>
            <person name="Heitman J."/>
            <person name="Sun S."/>
            <person name="Springer D."/>
            <person name="Dromer F."/>
            <person name="Young S.K."/>
            <person name="Zeng Q."/>
            <person name="Gargeya S."/>
            <person name="Fitzgerald M."/>
            <person name="Abouelleil A."/>
            <person name="Alvarado L."/>
            <person name="Berlin A.M."/>
            <person name="Chapman S.B."/>
            <person name="Dewar J."/>
            <person name="Goldberg J."/>
            <person name="Griggs A."/>
            <person name="Gujja S."/>
            <person name="Hansen M."/>
            <person name="Howarth C."/>
            <person name="Imamovic A."/>
            <person name="Larimer J."/>
            <person name="McCowan C."/>
            <person name="Murphy C."/>
            <person name="Pearson M."/>
            <person name="Priest M."/>
            <person name="Roberts A."/>
            <person name="Saif S."/>
            <person name="Shea T."/>
            <person name="Sykes S."/>
            <person name="Wortman J."/>
            <person name="Nusbaum C."/>
            <person name="Birren B."/>
        </authorList>
    </citation>
    <scope>NUCLEOTIDE SEQUENCE</scope>
    <source>
        <strain evidence="7">CBS 10737</strain>
    </source>
</reference>
<feature type="region of interest" description="Disordered" evidence="4">
    <location>
        <begin position="163"/>
        <end position="192"/>
    </location>
</feature>